<feature type="signal peptide" evidence="2">
    <location>
        <begin position="1"/>
        <end position="30"/>
    </location>
</feature>
<feature type="compositionally biased region" description="Low complexity" evidence="1">
    <location>
        <begin position="49"/>
        <end position="67"/>
    </location>
</feature>
<reference evidence="3" key="1">
    <citation type="submission" date="2015-12" db="EMBL/GenBank/DDBJ databases">
        <title>Update maize B73 reference genome by single molecule sequencing technologies.</title>
        <authorList>
            <consortium name="Maize Genome Sequencing Project"/>
            <person name="Ware D."/>
        </authorList>
    </citation>
    <scope>NUCLEOTIDE SEQUENCE</scope>
    <source>
        <tissue evidence="3">Seedling</tissue>
    </source>
</reference>
<evidence type="ECO:0000313" key="3">
    <source>
        <dbReference type="EMBL" id="AQK67089.1"/>
    </source>
</evidence>
<evidence type="ECO:0000256" key="1">
    <source>
        <dbReference type="SAM" id="MobiDB-lite"/>
    </source>
</evidence>
<feature type="chain" id="PRO_5010804581" evidence="2">
    <location>
        <begin position="31"/>
        <end position="81"/>
    </location>
</feature>
<organism evidence="3">
    <name type="scientific">Zea mays</name>
    <name type="common">Maize</name>
    <dbReference type="NCBI Taxonomy" id="4577"/>
    <lineage>
        <taxon>Eukaryota</taxon>
        <taxon>Viridiplantae</taxon>
        <taxon>Streptophyta</taxon>
        <taxon>Embryophyta</taxon>
        <taxon>Tracheophyta</taxon>
        <taxon>Spermatophyta</taxon>
        <taxon>Magnoliopsida</taxon>
        <taxon>Liliopsida</taxon>
        <taxon>Poales</taxon>
        <taxon>Poaceae</taxon>
        <taxon>PACMAD clade</taxon>
        <taxon>Panicoideae</taxon>
        <taxon>Andropogonodae</taxon>
        <taxon>Andropogoneae</taxon>
        <taxon>Tripsacinae</taxon>
        <taxon>Zea</taxon>
    </lineage>
</organism>
<dbReference type="PaxDb" id="4577-AC205968.3_FGP001"/>
<feature type="compositionally biased region" description="Polar residues" evidence="1">
    <location>
        <begin position="68"/>
        <end position="81"/>
    </location>
</feature>
<name>A0A1D6GW26_MAIZE</name>
<protein>
    <submittedName>
        <fullName evidence="3">Uncharacterized protein</fullName>
    </submittedName>
</protein>
<gene>
    <name evidence="3" type="ORF">ZEAMMB73_Zm00001d014743</name>
</gene>
<dbReference type="FunCoup" id="A0A1D6GW26">
    <property type="interactions" value="1111"/>
</dbReference>
<feature type="region of interest" description="Disordered" evidence="1">
    <location>
        <begin position="33"/>
        <end position="81"/>
    </location>
</feature>
<dbReference type="eggNOG" id="ENOG502R3ND">
    <property type="taxonomic scope" value="Eukaryota"/>
</dbReference>
<dbReference type="AlphaFoldDB" id="A0A1D6GW26"/>
<dbReference type="InParanoid" id="A0A1D6GW26"/>
<keyword evidence="2" id="KW-0732">Signal</keyword>
<sequence length="81" mass="8466">MAILSRTVVVFMLLLSTVFFFVQLAAPAHARKLGTSRAPVSGVRPPCTPRTAPQEAAATATQTESTTPGHSPSIGHNTPPN</sequence>
<accession>A0A1D6GW26</accession>
<proteinExistence type="predicted"/>
<dbReference type="EMBL" id="CM000781">
    <property type="protein sequence ID" value="AQK67089.1"/>
    <property type="molecule type" value="Genomic_DNA"/>
</dbReference>
<dbReference type="OMA" id="RAPMICM"/>
<evidence type="ECO:0000256" key="2">
    <source>
        <dbReference type="SAM" id="SignalP"/>
    </source>
</evidence>